<comment type="caution">
    <text evidence="1">The sequence shown here is derived from an EMBL/GenBank/DDBJ whole genome shotgun (WGS) entry which is preliminary data.</text>
</comment>
<dbReference type="Proteomes" id="UP001432322">
    <property type="component" value="Unassembled WGS sequence"/>
</dbReference>
<gene>
    <name evidence="1" type="ORF">PFISCL1PPCAC_3670</name>
</gene>
<accession>A0AAV5V1S8</accession>
<name>A0AAV5V1S8_9BILA</name>
<evidence type="ECO:0000313" key="2">
    <source>
        <dbReference type="Proteomes" id="UP001432322"/>
    </source>
</evidence>
<keyword evidence="2" id="KW-1185">Reference proteome</keyword>
<dbReference type="AlphaFoldDB" id="A0AAV5V1S8"/>
<feature type="non-terminal residue" evidence="1">
    <location>
        <position position="133"/>
    </location>
</feature>
<protein>
    <submittedName>
        <fullName evidence="1">Uncharacterized protein</fullName>
    </submittedName>
</protein>
<proteinExistence type="predicted"/>
<evidence type="ECO:0000313" key="1">
    <source>
        <dbReference type="EMBL" id="GMT12373.1"/>
    </source>
</evidence>
<organism evidence="1 2">
    <name type="scientific">Pristionchus fissidentatus</name>
    <dbReference type="NCBI Taxonomy" id="1538716"/>
    <lineage>
        <taxon>Eukaryota</taxon>
        <taxon>Metazoa</taxon>
        <taxon>Ecdysozoa</taxon>
        <taxon>Nematoda</taxon>
        <taxon>Chromadorea</taxon>
        <taxon>Rhabditida</taxon>
        <taxon>Rhabditina</taxon>
        <taxon>Diplogasteromorpha</taxon>
        <taxon>Diplogasteroidea</taxon>
        <taxon>Neodiplogasteridae</taxon>
        <taxon>Pristionchus</taxon>
    </lineage>
</organism>
<reference evidence="1" key="1">
    <citation type="submission" date="2023-10" db="EMBL/GenBank/DDBJ databases">
        <title>Genome assembly of Pristionchus species.</title>
        <authorList>
            <person name="Yoshida K."/>
            <person name="Sommer R.J."/>
        </authorList>
    </citation>
    <scope>NUCLEOTIDE SEQUENCE</scope>
    <source>
        <strain evidence="1">RS5133</strain>
    </source>
</reference>
<dbReference type="EMBL" id="BTSY01000001">
    <property type="protein sequence ID" value="GMT12373.1"/>
    <property type="molecule type" value="Genomic_DNA"/>
</dbReference>
<sequence length="133" mass="15583">LDSLKSVNRKMYSLATLEQFEKVRDKVDEVSVFESKFGHAFCVRDRHQSKCAGYRIDFAIGYHKESSGRRRTASKDQLEAWCRLKDARPGGTRSVPAQIFDNLEKLFKKCACRRIRFANRWFGTREFIPILCR</sequence>
<feature type="non-terminal residue" evidence="1">
    <location>
        <position position="1"/>
    </location>
</feature>